<dbReference type="OrthoDB" id="5145586at2"/>
<reference evidence="3 4" key="1">
    <citation type="submission" date="2019-03" db="EMBL/GenBank/DDBJ databases">
        <title>Genomic Encyclopedia of Archaeal and Bacterial Type Strains, Phase II (KMG-II): from individual species to whole genera.</title>
        <authorList>
            <person name="Goeker M."/>
        </authorList>
    </citation>
    <scope>NUCLEOTIDE SEQUENCE [LARGE SCALE GENOMIC DNA]</scope>
    <source>
        <strain evidence="3 4">DSM 45499</strain>
    </source>
</reference>
<evidence type="ECO:0000256" key="1">
    <source>
        <dbReference type="SAM" id="Phobius"/>
    </source>
</evidence>
<keyword evidence="4" id="KW-1185">Reference proteome</keyword>
<dbReference type="EMBL" id="SOCP01000014">
    <property type="protein sequence ID" value="TDV44139.1"/>
    <property type="molecule type" value="Genomic_DNA"/>
</dbReference>
<feature type="transmembrane region" description="Helical" evidence="1">
    <location>
        <begin position="21"/>
        <end position="42"/>
    </location>
</feature>
<keyword evidence="1" id="KW-0472">Membrane</keyword>
<protein>
    <submittedName>
        <fullName evidence="3">2TM domain-containing protein</fullName>
    </submittedName>
</protein>
<accession>A0A4R7V463</accession>
<evidence type="ECO:0000313" key="3">
    <source>
        <dbReference type="EMBL" id="TDV44139.1"/>
    </source>
</evidence>
<gene>
    <name evidence="3" type="ORF">CLV71_11448</name>
</gene>
<keyword evidence="1" id="KW-1133">Transmembrane helix</keyword>
<keyword evidence="1" id="KW-0812">Transmembrane</keyword>
<comment type="caution">
    <text evidence="3">The sequence shown here is derived from an EMBL/GenBank/DDBJ whole genome shotgun (WGS) entry which is preliminary data.</text>
</comment>
<evidence type="ECO:0000313" key="4">
    <source>
        <dbReference type="Proteomes" id="UP000294927"/>
    </source>
</evidence>
<feature type="transmembrane region" description="Helical" evidence="1">
    <location>
        <begin position="48"/>
        <end position="72"/>
    </location>
</feature>
<sequence length="97" mass="11032">MTDASDDVRATARKRLEERRGFVPHLIMFLVLNAGLVVIWAATGTDNFFWPVFSLLLWGSGLVMHAWSAFLAKPITDAEVDREARRLDHPADRHEQT</sequence>
<dbReference type="Pfam" id="PF13239">
    <property type="entry name" value="2TM"/>
    <property type="match status" value="1"/>
</dbReference>
<proteinExistence type="predicted"/>
<feature type="domain" description="2TM" evidence="2">
    <location>
        <begin position="11"/>
        <end position="80"/>
    </location>
</feature>
<dbReference type="RefSeq" id="WP_133906607.1">
    <property type="nucleotide sequence ID" value="NZ_SOCP01000014.1"/>
</dbReference>
<dbReference type="InterPro" id="IPR025698">
    <property type="entry name" value="2TM_dom"/>
</dbReference>
<evidence type="ECO:0000259" key="2">
    <source>
        <dbReference type="Pfam" id="PF13239"/>
    </source>
</evidence>
<dbReference type="Proteomes" id="UP000294927">
    <property type="component" value="Unassembled WGS sequence"/>
</dbReference>
<name>A0A4R7V463_9PSEU</name>
<organism evidence="3 4">
    <name type="scientific">Actinophytocola oryzae</name>
    <dbReference type="NCBI Taxonomy" id="502181"/>
    <lineage>
        <taxon>Bacteria</taxon>
        <taxon>Bacillati</taxon>
        <taxon>Actinomycetota</taxon>
        <taxon>Actinomycetes</taxon>
        <taxon>Pseudonocardiales</taxon>
        <taxon>Pseudonocardiaceae</taxon>
    </lineage>
</organism>
<dbReference type="AlphaFoldDB" id="A0A4R7V463"/>